<feature type="transmembrane region" description="Helical" evidence="1">
    <location>
        <begin position="313"/>
        <end position="332"/>
    </location>
</feature>
<gene>
    <name evidence="3" type="ORF">D3Y57_17980</name>
</gene>
<dbReference type="GO" id="GO:0009190">
    <property type="term" value="P:cyclic nucleotide biosynthetic process"/>
    <property type="evidence" value="ECO:0007669"/>
    <property type="project" value="InterPro"/>
</dbReference>
<dbReference type="Pfam" id="PF00211">
    <property type="entry name" value="Guanylate_cyc"/>
    <property type="match status" value="1"/>
</dbReference>
<dbReference type="CDD" id="cd07302">
    <property type="entry name" value="CHD"/>
    <property type="match status" value="1"/>
</dbReference>
<dbReference type="RefSeq" id="WP_121154813.1">
    <property type="nucleotide sequence ID" value="NZ_CP032829.1"/>
</dbReference>
<dbReference type="Pfam" id="PF05226">
    <property type="entry name" value="CHASE2"/>
    <property type="match status" value="1"/>
</dbReference>
<dbReference type="Gene3D" id="3.30.70.1230">
    <property type="entry name" value="Nucleotide cyclase"/>
    <property type="match status" value="1"/>
</dbReference>
<organism evidence="3 4">
    <name type="scientific">Sphingomonas paeninsulae</name>
    <dbReference type="NCBI Taxonomy" id="2319844"/>
    <lineage>
        <taxon>Bacteria</taxon>
        <taxon>Pseudomonadati</taxon>
        <taxon>Pseudomonadota</taxon>
        <taxon>Alphaproteobacteria</taxon>
        <taxon>Sphingomonadales</taxon>
        <taxon>Sphingomonadaceae</taxon>
        <taxon>Sphingomonas</taxon>
    </lineage>
</organism>
<keyword evidence="1" id="KW-0472">Membrane</keyword>
<protein>
    <submittedName>
        <fullName evidence="3">Adenylate/guanylate cyclase domain-containing protein</fullName>
    </submittedName>
</protein>
<keyword evidence="4" id="KW-1185">Reference proteome</keyword>
<keyword evidence="1" id="KW-0812">Transmembrane</keyword>
<dbReference type="AlphaFoldDB" id="A0A494TD83"/>
<feature type="transmembrane region" description="Helical" evidence="1">
    <location>
        <begin position="369"/>
        <end position="390"/>
    </location>
</feature>
<dbReference type="InterPro" id="IPR050697">
    <property type="entry name" value="Adenylyl/Guanylyl_Cyclase_3/4"/>
</dbReference>
<name>A0A494TD83_SPHPE</name>
<dbReference type="InterPro" id="IPR001054">
    <property type="entry name" value="A/G_cyclase"/>
</dbReference>
<feature type="domain" description="Guanylate cyclase" evidence="2">
    <location>
        <begin position="431"/>
        <end position="563"/>
    </location>
</feature>
<dbReference type="GO" id="GO:0035556">
    <property type="term" value="P:intracellular signal transduction"/>
    <property type="evidence" value="ECO:0007669"/>
    <property type="project" value="InterPro"/>
</dbReference>
<accession>A0A494TD83</accession>
<dbReference type="EMBL" id="CP032829">
    <property type="protein sequence ID" value="AYJ87469.1"/>
    <property type="molecule type" value="Genomic_DNA"/>
</dbReference>
<dbReference type="GO" id="GO:0004016">
    <property type="term" value="F:adenylate cyclase activity"/>
    <property type="evidence" value="ECO:0007669"/>
    <property type="project" value="UniProtKB-ARBA"/>
</dbReference>
<dbReference type="InterPro" id="IPR007890">
    <property type="entry name" value="CHASE2"/>
</dbReference>
<evidence type="ECO:0000313" key="3">
    <source>
        <dbReference type="EMBL" id="AYJ87469.1"/>
    </source>
</evidence>
<dbReference type="PROSITE" id="PS50125">
    <property type="entry name" value="GUANYLATE_CYCLASE_2"/>
    <property type="match status" value="1"/>
</dbReference>
<keyword evidence="1" id="KW-1133">Transmembrane helix</keyword>
<dbReference type="PANTHER" id="PTHR43081">
    <property type="entry name" value="ADENYLATE CYCLASE, TERMINAL-DIFFERENTIATION SPECIFIC-RELATED"/>
    <property type="match status" value="1"/>
</dbReference>
<evidence type="ECO:0000313" key="4">
    <source>
        <dbReference type="Proteomes" id="UP000276254"/>
    </source>
</evidence>
<proteinExistence type="predicted"/>
<dbReference type="PANTHER" id="PTHR43081:SF1">
    <property type="entry name" value="ADENYLATE CYCLASE, TERMINAL-DIFFERENTIATION SPECIFIC"/>
    <property type="match status" value="1"/>
</dbReference>
<dbReference type="OrthoDB" id="9789782at2"/>
<dbReference type="SUPFAM" id="SSF55073">
    <property type="entry name" value="Nucleotide cyclase"/>
    <property type="match status" value="1"/>
</dbReference>
<dbReference type="SMART" id="SM00044">
    <property type="entry name" value="CYCc"/>
    <property type="match status" value="1"/>
</dbReference>
<feature type="transmembrane region" description="Helical" evidence="1">
    <location>
        <begin position="21"/>
        <end position="42"/>
    </location>
</feature>
<evidence type="ECO:0000256" key="1">
    <source>
        <dbReference type="SAM" id="Phobius"/>
    </source>
</evidence>
<dbReference type="KEGG" id="spha:D3Y57_17980"/>
<reference evidence="3 4" key="1">
    <citation type="submission" date="2018-09" db="EMBL/GenBank/DDBJ databases">
        <title>Sphingomonas peninsula sp. nov., isolated from fildes peninsula, Antarctic soil.</title>
        <authorList>
            <person name="Yingchao G."/>
        </authorList>
    </citation>
    <scope>NUCLEOTIDE SEQUENCE [LARGE SCALE GENOMIC DNA]</scope>
    <source>
        <strain evidence="3 4">YZ-8</strain>
    </source>
</reference>
<feature type="transmembrane region" description="Helical" evidence="1">
    <location>
        <begin position="339"/>
        <end position="357"/>
    </location>
</feature>
<dbReference type="Proteomes" id="UP000276254">
    <property type="component" value="Chromosome"/>
</dbReference>
<evidence type="ECO:0000259" key="2">
    <source>
        <dbReference type="PROSITE" id="PS50125"/>
    </source>
</evidence>
<dbReference type="SMART" id="SM01080">
    <property type="entry name" value="CHASE2"/>
    <property type="match status" value="1"/>
</dbReference>
<sequence length="670" mass="73908">MVRRQSDGARRRRRVARQLGPARLITTAIFLVLALLIARFSWRTPFVLDAEGVLFDFRSALASPMVDQDKSIALVVYDEDTLRLTGKRSPVDRTVLAKALKRIDTMGAKSIGIDILIDQPQAEDPALVEAFRSMKTPTWLAYASSATAEEKTTYSQQKFVEQFLRDVAPGNVHASSIRLEADADNVLRRWPPRPNGLPPILPNAMSPANPAFQKFTGSVEYRQPRDSERGVFSVIPIQTFADDAMFAVPEAAAMFADQIRGRHVLIGGHIQDIDLFLTPLTRSTGKQTWGLDIFAHMLAQQLDNRLPRHIPSWALWLAAVAAIGSGVVTALGNMRATPLALLMALQIALIGYLPFYLQQHLVDTYGLPVFGWVVGWILAFTAVGTAARAIGSEQRKFAQSALGKYLPRDIAAEILRDPDGLKLHGEKREIFVVFTDLEGFTKLSHAIEPEMVATLLNTYLETLSDIVLDHGGTIDKFVGDAVVAFWGAPIARPDDGERAGRAAWAMYEAGEVFRKNVPDGVPTIGRTRVGLHHGEAIVGNFGGEGRIQYTALGDSMNTAARLESANKQLETRMLVSREAAELSGLDWYRPLGCVVLRGRSTPIDVFEPAPHLTPDERARFADIVARAIKREPVAIEELKNYADQHPDDAAVRNLVYRTNNQSDGGYYVLD</sequence>
<dbReference type="InterPro" id="IPR029787">
    <property type="entry name" value="Nucleotide_cyclase"/>
</dbReference>